<dbReference type="HOGENOM" id="CLU_2510886_0_0_4"/>
<dbReference type="AlphaFoldDB" id="V9HAW0"/>
<keyword evidence="1" id="KW-0812">Transmembrane</keyword>
<proteinExistence type="predicted"/>
<keyword evidence="4" id="KW-1185">Reference proteome</keyword>
<reference evidence="3 4" key="1">
    <citation type="submission" date="2010-03" db="EMBL/GenBank/DDBJ databases">
        <authorList>
            <consortium name="The Broad Institute Genome Sequencing Platform"/>
            <person name="Ward D."/>
            <person name="Earl A."/>
            <person name="Feldgarden M."/>
            <person name="Gevers D."/>
            <person name="Young S."/>
            <person name="Zeng Q."/>
            <person name="Koehrsen M."/>
            <person name="Alvarado L."/>
            <person name="Berlin A.M."/>
            <person name="Borenstein D."/>
            <person name="Chapman S.B."/>
            <person name="Chen Z."/>
            <person name="Engels R."/>
            <person name="Freedman E."/>
            <person name="Gellesch M."/>
            <person name="Goldberg J."/>
            <person name="Griggs A."/>
            <person name="Gujja S."/>
            <person name="Heilman E.R."/>
            <person name="Heiman D.I."/>
            <person name="Hepburn T.A."/>
            <person name="Howarth C."/>
            <person name="Jen D."/>
            <person name="Larson L."/>
            <person name="Mehta T."/>
            <person name="Park D."/>
            <person name="Pearson M."/>
            <person name="Richards J."/>
            <person name="Roberts A."/>
            <person name="Saif S."/>
            <person name="Shea T.D."/>
            <person name="Shenoy N."/>
            <person name="Sisk P."/>
            <person name="Stolte C."/>
            <person name="Sykes S.N."/>
            <person name="Walk T."/>
            <person name="White J."/>
            <person name="Yandava C."/>
            <person name="Izard J."/>
            <person name="Baranova O.V."/>
            <person name="Blanton J.M."/>
            <person name="Tanner A.C."/>
            <person name="Dewhirst F."/>
            <person name="Haas B."/>
            <person name="Nusbaum C."/>
            <person name="Birren B."/>
        </authorList>
    </citation>
    <scope>NUCLEOTIDE SEQUENCE [LARGE SCALE GENOMIC DNA]</scope>
    <source>
        <strain evidence="3 4">ATCC 29453</strain>
    </source>
</reference>
<feature type="transmembrane region" description="Helical" evidence="1">
    <location>
        <begin position="6"/>
        <end position="28"/>
    </location>
</feature>
<evidence type="ECO:0000256" key="1">
    <source>
        <dbReference type="SAM" id="Phobius"/>
    </source>
</evidence>
<dbReference type="EMBL" id="ADCY02000053">
    <property type="protein sequence ID" value="EFG30038.2"/>
    <property type="molecule type" value="Genomic_DNA"/>
</dbReference>
<name>V9HAW0_9NEIS</name>
<keyword evidence="1" id="KW-1133">Transmembrane helix</keyword>
<protein>
    <recommendedName>
        <fullName evidence="2">HTH cro/C1-type domain-containing protein</fullName>
    </recommendedName>
</protein>
<dbReference type="STRING" id="641147.HMPREF9021_02106"/>
<reference evidence="3 4" key="2">
    <citation type="submission" date="2011-10" db="EMBL/GenBank/DDBJ databases">
        <title>The Genome Sequence of Simonsiella muelleri ATCC 29453.</title>
        <authorList>
            <consortium name="The Broad Institute Genome Sequencing Platform"/>
            <consortium name="The Broad Institute Genome Sequencing Center for Infectious Disease"/>
            <person name="Earl A."/>
            <person name="Ward D."/>
            <person name="Feldgarden M."/>
            <person name="Gevers D."/>
            <person name="Izard J."/>
            <person name="Baranova O.V."/>
            <person name="Blanton J.M."/>
            <person name="Tanner A.C."/>
            <person name="Dewhirst F."/>
            <person name="Young S.K."/>
            <person name="Zeng Q."/>
            <person name="Gargeya S."/>
            <person name="Fitzgerald M."/>
            <person name="Haas B."/>
            <person name="Abouelleil A."/>
            <person name="Alvarado L."/>
            <person name="Arachchi H.M."/>
            <person name="Berlin A."/>
            <person name="Brown A."/>
            <person name="Chapman S.B."/>
            <person name="Chen Z."/>
            <person name="Dunbar C."/>
            <person name="Freedman E."/>
            <person name="Gearin G."/>
            <person name="Goldberg J."/>
            <person name="Griggs A."/>
            <person name="Gujja S."/>
            <person name="Heiman D."/>
            <person name="Howarth C."/>
            <person name="Larson L."/>
            <person name="Lui A."/>
            <person name="MacDonald P.J.P."/>
            <person name="Montmayeur A."/>
            <person name="Murphy C."/>
            <person name="Neiman D."/>
            <person name="Pearson M."/>
            <person name="Priest M."/>
            <person name="Roberts A."/>
            <person name="Saif S."/>
            <person name="Shea T."/>
            <person name="Shenoy N."/>
            <person name="Sisk P."/>
            <person name="Stolte C."/>
            <person name="Sykes S."/>
            <person name="Wortman J."/>
            <person name="Nusbaum C."/>
            <person name="Birren B."/>
        </authorList>
    </citation>
    <scope>NUCLEOTIDE SEQUENCE [LARGE SCALE GENOMIC DNA]</scope>
    <source>
        <strain evidence="3 4">ATCC 29453</strain>
    </source>
</reference>
<dbReference type="Proteomes" id="UP000017813">
    <property type="component" value="Unassembled WGS sequence"/>
</dbReference>
<evidence type="ECO:0000313" key="3">
    <source>
        <dbReference type="EMBL" id="EFG30038.2"/>
    </source>
</evidence>
<dbReference type="KEGG" id="smur:BWP33_12230"/>
<evidence type="ECO:0000259" key="2">
    <source>
        <dbReference type="PROSITE" id="PS50943"/>
    </source>
</evidence>
<dbReference type="PROSITE" id="PS50943">
    <property type="entry name" value="HTH_CROC1"/>
    <property type="match status" value="1"/>
</dbReference>
<dbReference type="InterPro" id="IPR001387">
    <property type="entry name" value="Cro/C1-type_HTH"/>
</dbReference>
<dbReference type="Gene3D" id="1.10.260.40">
    <property type="entry name" value="lambda repressor-like DNA-binding domains"/>
    <property type="match status" value="1"/>
</dbReference>
<dbReference type="GO" id="GO:0003677">
    <property type="term" value="F:DNA binding"/>
    <property type="evidence" value="ECO:0007669"/>
    <property type="project" value="InterPro"/>
</dbReference>
<dbReference type="InterPro" id="IPR010982">
    <property type="entry name" value="Lambda_DNA-bd_dom_sf"/>
</dbReference>
<dbReference type="RefSeq" id="WP_002642812.1">
    <property type="nucleotide sequence ID" value="NZ_CP019448.1"/>
</dbReference>
<organism evidence="3 4">
    <name type="scientific">Simonsiella muelleri ATCC 29453</name>
    <dbReference type="NCBI Taxonomy" id="641147"/>
    <lineage>
        <taxon>Bacteria</taxon>
        <taxon>Pseudomonadati</taxon>
        <taxon>Pseudomonadota</taxon>
        <taxon>Betaproteobacteria</taxon>
        <taxon>Neisseriales</taxon>
        <taxon>Neisseriaceae</taxon>
        <taxon>Simonsiella</taxon>
    </lineage>
</organism>
<sequence>MDYFNVVIDALVLVVVMMNFPEIGYTPANLRYVLEQMRWTQKELAERLNVSLRGVQAWVADVDKPAHRDMPVSQWQALLVLIQAA</sequence>
<evidence type="ECO:0000313" key="4">
    <source>
        <dbReference type="Proteomes" id="UP000017813"/>
    </source>
</evidence>
<comment type="caution">
    <text evidence="3">The sequence shown here is derived from an EMBL/GenBank/DDBJ whole genome shotgun (WGS) entry which is preliminary data.</text>
</comment>
<keyword evidence="1" id="KW-0472">Membrane</keyword>
<dbReference type="CDD" id="cd00093">
    <property type="entry name" value="HTH_XRE"/>
    <property type="match status" value="1"/>
</dbReference>
<dbReference type="Pfam" id="PF01381">
    <property type="entry name" value="HTH_3"/>
    <property type="match status" value="1"/>
</dbReference>
<gene>
    <name evidence="3" type="ORF">HMPREF9021_02106</name>
</gene>
<dbReference type="SUPFAM" id="SSF47413">
    <property type="entry name" value="lambda repressor-like DNA-binding domains"/>
    <property type="match status" value="1"/>
</dbReference>
<accession>V9HAW0</accession>
<feature type="domain" description="HTH cro/C1-type" evidence="2">
    <location>
        <begin position="30"/>
        <end position="58"/>
    </location>
</feature>